<sequence length="281" mass="30127">MSSILSLTPVRQKKYGVTERKKQELDELSQKVLNAESSVEQLEAIVSSLTTKSNKLQADLATAETNKANALSNKDLADEVVENLLALKNNSEVTFNETVLAESKIKTVSKEVSNLIDKLIFSAEIINKLGNLVVRKKATNPLISDELVTMVTTASADANNAVALTLVALQSVFAAQATTKESEAAVALEMLQAVKLYEFVIGEETVDNIESDATLSPATSIQGLLHKAYDINENMYNQALAASNDTIKQLNNTKRELSKAQTNLSSLQSALAAANAAALAS</sequence>
<reference evidence="2 3" key="1">
    <citation type="submission" date="2018-04" db="EMBL/GenBank/DDBJ databases">
        <title>Genomic Encyclopedia of Archaeal and Bacterial Type Strains, Phase II (KMG-II): from individual species to whole genera.</title>
        <authorList>
            <person name="Goeker M."/>
        </authorList>
    </citation>
    <scope>NUCLEOTIDE SEQUENCE [LARGE SCALE GENOMIC DNA]</scope>
    <source>
        <strain evidence="2 3">DSM 25731</strain>
    </source>
</reference>
<comment type="caution">
    <text evidence="2">The sequence shown here is derived from an EMBL/GenBank/DDBJ whole genome shotgun (WGS) entry which is preliminary data.</text>
</comment>
<organism evidence="2 3">
    <name type="scientific">Kordia periserrulae</name>
    <dbReference type="NCBI Taxonomy" id="701523"/>
    <lineage>
        <taxon>Bacteria</taxon>
        <taxon>Pseudomonadati</taxon>
        <taxon>Bacteroidota</taxon>
        <taxon>Flavobacteriia</taxon>
        <taxon>Flavobacteriales</taxon>
        <taxon>Flavobacteriaceae</taxon>
        <taxon>Kordia</taxon>
    </lineage>
</organism>
<dbReference type="OrthoDB" id="752086at2"/>
<evidence type="ECO:0000256" key="1">
    <source>
        <dbReference type="SAM" id="Coils"/>
    </source>
</evidence>
<dbReference type="RefSeq" id="WP_108113405.1">
    <property type="nucleotide sequence ID" value="NZ_QBKT01000001.1"/>
</dbReference>
<evidence type="ECO:0000313" key="2">
    <source>
        <dbReference type="EMBL" id="PTX64062.1"/>
    </source>
</evidence>
<keyword evidence="3" id="KW-1185">Reference proteome</keyword>
<feature type="coiled-coil region" evidence="1">
    <location>
        <begin position="240"/>
        <end position="277"/>
    </location>
</feature>
<feature type="coiled-coil region" evidence="1">
    <location>
        <begin position="18"/>
        <end position="73"/>
    </location>
</feature>
<keyword evidence="1" id="KW-0175">Coiled coil</keyword>
<accession>A0A2T6C6X9</accession>
<evidence type="ECO:0000313" key="3">
    <source>
        <dbReference type="Proteomes" id="UP000244090"/>
    </source>
</evidence>
<name>A0A2T6C6X9_9FLAO</name>
<gene>
    <name evidence="2" type="ORF">C8N46_101672</name>
</gene>
<protein>
    <submittedName>
        <fullName evidence="2">Uncharacterized protein</fullName>
    </submittedName>
</protein>
<dbReference type="AlphaFoldDB" id="A0A2T6C6X9"/>
<dbReference type="Proteomes" id="UP000244090">
    <property type="component" value="Unassembled WGS sequence"/>
</dbReference>
<dbReference type="EMBL" id="QBKT01000001">
    <property type="protein sequence ID" value="PTX64062.1"/>
    <property type="molecule type" value="Genomic_DNA"/>
</dbReference>
<proteinExistence type="predicted"/>